<reference evidence="2 3" key="1">
    <citation type="submission" date="2017-11" db="EMBL/GenBank/DDBJ databases">
        <title>De novo assembly and phasing of dikaryotic genomes from two isolates of Puccinia coronata f. sp. avenae, the causal agent of oat crown rust.</title>
        <authorList>
            <person name="Miller M.E."/>
            <person name="Zhang Y."/>
            <person name="Omidvar V."/>
            <person name="Sperschneider J."/>
            <person name="Schwessinger B."/>
            <person name="Raley C."/>
            <person name="Palmer J.M."/>
            <person name="Garnica D."/>
            <person name="Upadhyaya N."/>
            <person name="Rathjen J."/>
            <person name="Taylor J.M."/>
            <person name="Park R.F."/>
            <person name="Dodds P.N."/>
            <person name="Hirsch C.D."/>
            <person name="Kianian S.F."/>
            <person name="Figueroa M."/>
        </authorList>
    </citation>
    <scope>NUCLEOTIDE SEQUENCE [LARGE SCALE GENOMIC DNA]</scope>
    <source>
        <strain evidence="2">12SD80</strain>
    </source>
</reference>
<dbReference type="Proteomes" id="UP000235392">
    <property type="component" value="Unassembled WGS sequence"/>
</dbReference>
<evidence type="ECO:0000313" key="2">
    <source>
        <dbReference type="EMBL" id="PLW04532.1"/>
    </source>
</evidence>
<dbReference type="AlphaFoldDB" id="A0A2N5RUB4"/>
<dbReference type="Gene3D" id="3.30.70.330">
    <property type="match status" value="1"/>
</dbReference>
<evidence type="ECO:0000256" key="1">
    <source>
        <dbReference type="SAM" id="MobiDB-lite"/>
    </source>
</evidence>
<evidence type="ECO:0000313" key="3">
    <source>
        <dbReference type="Proteomes" id="UP000235392"/>
    </source>
</evidence>
<feature type="region of interest" description="Disordered" evidence="1">
    <location>
        <begin position="1"/>
        <end position="30"/>
    </location>
</feature>
<feature type="compositionally biased region" description="Low complexity" evidence="1">
    <location>
        <begin position="252"/>
        <end position="263"/>
    </location>
</feature>
<dbReference type="InterPro" id="IPR035979">
    <property type="entry name" value="RBD_domain_sf"/>
</dbReference>
<dbReference type="GO" id="GO:0003676">
    <property type="term" value="F:nucleic acid binding"/>
    <property type="evidence" value="ECO:0007669"/>
    <property type="project" value="InterPro"/>
</dbReference>
<proteinExistence type="predicted"/>
<dbReference type="EMBL" id="PGCI01001540">
    <property type="protein sequence ID" value="PLW04532.1"/>
    <property type="molecule type" value="Genomic_DNA"/>
</dbReference>
<gene>
    <name evidence="2" type="ORF">PCASD_26120</name>
</gene>
<sequence length="424" mass="46736">MTCTLNQLRPSSTSSVPHKKPRWGSSHDKQFSTPLLPLKVGDETFSGCDKPLTHEIACARCKWHTLLLIHLHQNRCQLLHLMKLQIQAQLLARTLSIKEAVELQHNLANRLVYEWVDWLKDYRRIKEAKLRANLFKLNCHNPLPNSSSHSQKIEAAVPTVDSHLLKLPLRSQKDLQSLYFLTWMSLAKQSSSTQSQSKMHCSELNRHTITMEEYDDRRDRSGRGMMGMINSPHSKLAQAAPFVPATLNPNSSSSTSLVTPTTSKWASPQTLPMSEPTSLDACGGGGGAVQKQVDPCNLFIKGLSLEVESGDLFHPFKQFGTIVSARVMTKEATGTRLTAVEHASFAKVECVCVAGGRSGSAGEGADGFGNGEAGAEGLLEQLVKLLMALPARDRKLCLFNPQVLATGRGGNYRHSRQARLPNLQ</sequence>
<accession>A0A2N5RUB4</accession>
<dbReference type="SUPFAM" id="SSF54928">
    <property type="entry name" value="RNA-binding domain, RBD"/>
    <property type="match status" value="1"/>
</dbReference>
<organism evidence="2 3">
    <name type="scientific">Puccinia coronata f. sp. avenae</name>
    <dbReference type="NCBI Taxonomy" id="200324"/>
    <lineage>
        <taxon>Eukaryota</taxon>
        <taxon>Fungi</taxon>
        <taxon>Dikarya</taxon>
        <taxon>Basidiomycota</taxon>
        <taxon>Pucciniomycotina</taxon>
        <taxon>Pucciniomycetes</taxon>
        <taxon>Pucciniales</taxon>
        <taxon>Pucciniaceae</taxon>
        <taxon>Puccinia</taxon>
    </lineage>
</organism>
<protein>
    <submittedName>
        <fullName evidence="2">Uncharacterized protein</fullName>
    </submittedName>
</protein>
<name>A0A2N5RUB4_9BASI</name>
<dbReference type="InterPro" id="IPR012677">
    <property type="entry name" value="Nucleotide-bd_a/b_plait_sf"/>
</dbReference>
<feature type="region of interest" description="Disordered" evidence="1">
    <location>
        <begin position="252"/>
        <end position="272"/>
    </location>
</feature>
<comment type="caution">
    <text evidence="2">The sequence shown here is derived from an EMBL/GenBank/DDBJ whole genome shotgun (WGS) entry which is preliminary data.</text>
</comment>
<feature type="compositionally biased region" description="Polar residues" evidence="1">
    <location>
        <begin position="1"/>
        <end position="16"/>
    </location>
</feature>